<dbReference type="PANTHER" id="PTHR31500:SF114">
    <property type="entry name" value="AT-HOOK MOTIF NUCLEAR-LOCALIZED PROTEIN"/>
    <property type="match status" value="1"/>
</dbReference>
<dbReference type="InterPro" id="IPR039605">
    <property type="entry name" value="AHL"/>
</dbReference>
<dbReference type="HOGENOM" id="CLU_039808_0_2_1"/>
<evidence type="ECO:0000256" key="2">
    <source>
        <dbReference type="ARBA" id="ARBA00023125"/>
    </source>
</evidence>
<dbReference type="SUPFAM" id="SSF117856">
    <property type="entry name" value="AF0104/ALDC/Ptd012-like"/>
    <property type="match status" value="1"/>
</dbReference>
<evidence type="ECO:0000256" key="3">
    <source>
        <dbReference type="ARBA" id="ARBA00023163"/>
    </source>
</evidence>
<feature type="compositionally biased region" description="Polar residues" evidence="6">
    <location>
        <begin position="353"/>
        <end position="364"/>
    </location>
</feature>
<comment type="domain">
    <text evidence="5">The PPC domain mediates interactions between AHL proteins.</text>
</comment>
<evidence type="ECO:0000256" key="6">
    <source>
        <dbReference type="SAM" id="MobiDB-lite"/>
    </source>
</evidence>
<organism evidence="8 9">
    <name type="scientific">Theobroma cacao</name>
    <name type="common">Cacao</name>
    <name type="synonym">Cocoa</name>
    <dbReference type="NCBI Taxonomy" id="3641"/>
    <lineage>
        <taxon>Eukaryota</taxon>
        <taxon>Viridiplantae</taxon>
        <taxon>Streptophyta</taxon>
        <taxon>Embryophyta</taxon>
        <taxon>Tracheophyta</taxon>
        <taxon>Spermatophyta</taxon>
        <taxon>Magnoliopsida</taxon>
        <taxon>eudicotyledons</taxon>
        <taxon>Gunneridae</taxon>
        <taxon>Pentapetalae</taxon>
        <taxon>rosids</taxon>
        <taxon>malvids</taxon>
        <taxon>Malvales</taxon>
        <taxon>Malvaceae</taxon>
        <taxon>Byttnerioideae</taxon>
        <taxon>Theobroma</taxon>
    </lineage>
</organism>
<accession>A0A061GUQ5</accession>
<dbReference type="Gramene" id="EOY33585">
    <property type="protein sequence ID" value="EOY33585"/>
    <property type="gene ID" value="TCM_041524"/>
</dbReference>
<evidence type="ECO:0000256" key="1">
    <source>
        <dbReference type="ARBA" id="ARBA00023015"/>
    </source>
</evidence>
<dbReference type="PANTHER" id="PTHR31500">
    <property type="entry name" value="AT-HOOK MOTIF NUCLEAR-LOCALIZED PROTEIN 9"/>
    <property type="match status" value="1"/>
</dbReference>
<keyword evidence="1 5" id="KW-0805">Transcription regulation</keyword>
<feature type="compositionally biased region" description="Low complexity" evidence="6">
    <location>
        <begin position="97"/>
        <end position="107"/>
    </location>
</feature>
<dbReference type="OMA" id="AMIADSH"/>
<protein>
    <recommendedName>
        <fullName evidence="5">AT-hook motif nuclear-localized protein</fullName>
    </recommendedName>
</protein>
<dbReference type="Gene3D" id="3.30.1330.80">
    <property type="entry name" value="Hypothetical protein, similar to alpha- acetolactate decarboxylase, domain 2"/>
    <property type="match status" value="1"/>
</dbReference>
<dbReference type="InterPro" id="IPR005175">
    <property type="entry name" value="PPC_dom"/>
</dbReference>
<feature type="domain" description="PPC" evidence="7">
    <location>
        <begin position="134"/>
        <end position="275"/>
    </location>
</feature>
<dbReference type="GO" id="GO:0005634">
    <property type="term" value="C:nucleus"/>
    <property type="evidence" value="ECO:0007669"/>
    <property type="project" value="UniProtKB-SubCell"/>
</dbReference>
<dbReference type="Pfam" id="PF03479">
    <property type="entry name" value="PCC"/>
    <property type="match status" value="1"/>
</dbReference>
<evidence type="ECO:0000259" key="7">
    <source>
        <dbReference type="PROSITE" id="PS51742"/>
    </source>
</evidence>
<dbReference type="eggNOG" id="ENOG502SINA">
    <property type="taxonomic scope" value="Eukaryota"/>
</dbReference>
<feature type="region of interest" description="Disordered" evidence="6">
    <location>
        <begin position="1"/>
        <end position="120"/>
    </location>
</feature>
<dbReference type="EMBL" id="CM001887">
    <property type="protein sequence ID" value="EOY33585.1"/>
    <property type="molecule type" value="Genomic_DNA"/>
</dbReference>
<evidence type="ECO:0000313" key="8">
    <source>
        <dbReference type="EMBL" id="EOY33585.1"/>
    </source>
</evidence>
<feature type="compositionally biased region" description="Polar residues" evidence="6">
    <location>
        <begin position="1"/>
        <end position="11"/>
    </location>
</feature>
<keyword evidence="3 5" id="KW-0804">Transcription</keyword>
<reference evidence="8 9" key="1">
    <citation type="journal article" date="2013" name="Genome Biol.">
        <title>The genome sequence of the most widely cultivated cacao type and its use to identify candidate genes regulating pod color.</title>
        <authorList>
            <person name="Motamayor J.C."/>
            <person name="Mockaitis K."/>
            <person name="Schmutz J."/>
            <person name="Haiminen N."/>
            <person name="Iii D.L."/>
            <person name="Cornejo O."/>
            <person name="Findley S.D."/>
            <person name="Zheng P."/>
            <person name="Utro F."/>
            <person name="Royaert S."/>
            <person name="Saski C."/>
            <person name="Jenkins J."/>
            <person name="Podicheti R."/>
            <person name="Zhao M."/>
            <person name="Scheffler B.E."/>
            <person name="Stack J.C."/>
            <person name="Feltus F.A."/>
            <person name="Mustiga G.M."/>
            <person name="Amores F."/>
            <person name="Phillips W."/>
            <person name="Marelli J.P."/>
            <person name="May G.D."/>
            <person name="Shapiro H."/>
            <person name="Ma J."/>
            <person name="Bustamante C.D."/>
            <person name="Schnell R.J."/>
            <person name="Main D."/>
            <person name="Gilbert D."/>
            <person name="Parida L."/>
            <person name="Kuhn D.N."/>
        </authorList>
    </citation>
    <scope>NUCLEOTIDE SEQUENCE [LARGE SCALE GENOMIC DNA]</scope>
    <source>
        <strain evidence="9">cv. Matina 1-6</strain>
    </source>
</reference>
<dbReference type="PROSITE" id="PS51742">
    <property type="entry name" value="PPC"/>
    <property type="match status" value="1"/>
</dbReference>
<dbReference type="CDD" id="cd11378">
    <property type="entry name" value="DUF296"/>
    <property type="match status" value="1"/>
</dbReference>
<comment type="function">
    <text evidence="5">Transcription factor that specifically binds AT-rich DNA sequences related to the nuclear matrix attachment regions (MARs).</text>
</comment>
<feature type="region of interest" description="Disordered" evidence="6">
    <location>
        <begin position="347"/>
        <end position="394"/>
    </location>
</feature>
<dbReference type="GO" id="GO:0003680">
    <property type="term" value="F:minor groove of adenine-thymine-rich DNA binding"/>
    <property type="evidence" value="ECO:0007669"/>
    <property type="project" value="UniProtKB-UniRule"/>
</dbReference>
<evidence type="ECO:0000256" key="4">
    <source>
        <dbReference type="ARBA" id="ARBA00023242"/>
    </source>
</evidence>
<dbReference type="Proteomes" id="UP000026915">
    <property type="component" value="Chromosome 9"/>
</dbReference>
<keyword evidence="4 5" id="KW-0539">Nucleus</keyword>
<evidence type="ECO:0000256" key="5">
    <source>
        <dbReference type="RuleBase" id="RU367031"/>
    </source>
</evidence>
<keyword evidence="2 5" id="KW-0238">DNA-binding</keyword>
<dbReference type="InParanoid" id="A0A061GUQ5"/>
<evidence type="ECO:0000313" key="9">
    <source>
        <dbReference type="Proteomes" id="UP000026915"/>
    </source>
</evidence>
<dbReference type="AlphaFoldDB" id="A0A061GUQ5"/>
<name>A0A061GUQ5_THECC</name>
<dbReference type="STRING" id="3641.A0A061GUQ5"/>
<sequence>MEDKTTTPSHDSASDDGKESQVNAEKVNSAESQEVQGELQVAADETGASEPGEGSGGGATGKENINKKKKGKGRLKTTDGVSNIGSLEPLPPPTASSPPSSMPSSSSKRARGRPKGTGKLQTLASHGEYMDTAGASFTPHVLSVFPGEDLVSKIGSFCVTGPRSVCVLTASGAVSSVTLHKPGTPVGSVTYEGWFEILTLAGSSVVSGELGTRRRNGLLSVSLANNHGQVFGGTVAGPLVAAGPGAIQLVVGSFKQTICRGIKRKYSAGRSTSFNDSASSKMVNLPIQVTGTADDDDENCNPAPVPVRARPMESDKVVAENHILNSASLKRVDPNNSQKDDPVRAGTVIAENQDFNPTSPQSVSPDYLQTLPASQPKSDEMITPETDLNVPEMQ</sequence>
<comment type="subcellular location">
    <subcellularLocation>
        <location evidence="5">Nucleus</location>
    </subcellularLocation>
</comment>
<proteinExistence type="predicted"/>
<gene>
    <name evidence="8" type="ORF">TCM_041524</name>
</gene>
<keyword evidence="9" id="KW-1185">Reference proteome</keyword>